<feature type="compositionally biased region" description="Polar residues" evidence="1">
    <location>
        <begin position="136"/>
        <end position="145"/>
    </location>
</feature>
<sequence length="218" mass="24340">MCILFFFGPQSTSKPSSHSLSHQPHLVSSPQLPSTPPQYPQLLPHTVSSTPPASPKLYCPLHPQHYRAPTTSHNEDNDNGLFNRSTINGEQQTSKRKRVRPGKNVKRWELKKKTALQPFQATSTDPSQEQEDEKGISSTHSATQSNNNNTNNNQKEKIFVYLVPPSHQFDPKPNKLSSFTNTSPMAPVLLRLVVNRHSARTNYVAAVKNNGPQMDGAR</sequence>
<feature type="compositionally biased region" description="Low complexity" evidence="1">
    <location>
        <begin position="11"/>
        <end position="30"/>
    </location>
</feature>
<gene>
    <name evidence="2" type="ORF">PGTUg99_001265</name>
</gene>
<protein>
    <submittedName>
        <fullName evidence="2">Uncharacterized protein</fullName>
    </submittedName>
</protein>
<proteinExistence type="predicted"/>
<name>A0A5B0RYG8_PUCGR</name>
<comment type="caution">
    <text evidence="2">The sequence shown here is derived from an EMBL/GenBank/DDBJ whole genome shotgun (WGS) entry which is preliminary data.</text>
</comment>
<evidence type="ECO:0000313" key="2">
    <source>
        <dbReference type="EMBL" id="KAA1129863.1"/>
    </source>
</evidence>
<reference evidence="2 3" key="1">
    <citation type="submission" date="2019-05" db="EMBL/GenBank/DDBJ databases">
        <title>Emergence of the Ug99 lineage of the wheat stem rust pathogen through somatic hybridization.</title>
        <authorList>
            <person name="Li F."/>
            <person name="Upadhyaya N.M."/>
            <person name="Sperschneider J."/>
            <person name="Matny O."/>
            <person name="Nguyen-Phuc H."/>
            <person name="Mago R."/>
            <person name="Raley C."/>
            <person name="Miller M.E."/>
            <person name="Silverstein K.A.T."/>
            <person name="Henningsen E."/>
            <person name="Hirsch C.D."/>
            <person name="Visser B."/>
            <person name="Pretorius Z.A."/>
            <person name="Steffenson B.J."/>
            <person name="Schwessinger B."/>
            <person name="Dodds P.N."/>
            <person name="Figueroa M."/>
        </authorList>
    </citation>
    <scope>NUCLEOTIDE SEQUENCE [LARGE SCALE GENOMIC DNA]</scope>
    <source>
        <strain evidence="2 3">Ug99</strain>
    </source>
</reference>
<feature type="compositionally biased region" description="Polar residues" evidence="1">
    <location>
        <begin position="80"/>
        <end position="92"/>
    </location>
</feature>
<dbReference type="Proteomes" id="UP000325313">
    <property type="component" value="Unassembled WGS sequence"/>
</dbReference>
<evidence type="ECO:0000313" key="3">
    <source>
        <dbReference type="Proteomes" id="UP000325313"/>
    </source>
</evidence>
<accession>A0A5B0RYG8</accession>
<dbReference type="AlphaFoldDB" id="A0A5B0RYG8"/>
<dbReference type="EMBL" id="VDEP01000118">
    <property type="protein sequence ID" value="KAA1129863.1"/>
    <property type="molecule type" value="Genomic_DNA"/>
</dbReference>
<feature type="compositionally biased region" description="Polar residues" evidence="1">
    <location>
        <begin position="117"/>
        <end position="127"/>
    </location>
</feature>
<feature type="region of interest" description="Disordered" evidence="1">
    <location>
        <begin position="11"/>
        <end position="153"/>
    </location>
</feature>
<evidence type="ECO:0000256" key="1">
    <source>
        <dbReference type="SAM" id="MobiDB-lite"/>
    </source>
</evidence>
<organism evidence="2 3">
    <name type="scientific">Puccinia graminis f. sp. tritici</name>
    <dbReference type="NCBI Taxonomy" id="56615"/>
    <lineage>
        <taxon>Eukaryota</taxon>
        <taxon>Fungi</taxon>
        <taxon>Dikarya</taxon>
        <taxon>Basidiomycota</taxon>
        <taxon>Pucciniomycotina</taxon>
        <taxon>Pucciniomycetes</taxon>
        <taxon>Pucciniales</taxon>
        <taxon>Pucciniaceae</taxon>
        <taxon>Puccinia</taxon>
    </lineage>
</organism>
<feature type="compositionally biased region" description="Basic residues" evidence="1">
    <location>
        <begin position="94"/>
        <end position="105"/>
    </location>
</feature>